<comment type="subcellular location">
    <subcellularLocation>
        <location evidence="1">Nucleus</location>
    </subcellularLocation>
</comment>
<feature type="region of interest" description="Disordered" evidence="6">
    <location>
        <begin position="1"/>
        <end position="123"/>
    </location>
</feature>
<keyword evidence="2" id="KW-0479">Metal-binding</keyword>
<dbReference type="SUPFAM" id="SSF53098">
    <property type="entry name" value="Ribonuclease H-like"/>
    <property type="match status" value="1"/>
</dbReference>
<dbReference type="InterPro" id="IPR008906">
    <property type="entry name" value="HATC_C_dom"/>
</dbReference>
<dbReference type="STRING" id="1077348.A0A2G8RWQ5"/>
<organism evidence="8 9">
    <name type="scientific">Ganoderma sinense ZZ0214-1</name>
    <dbReference type="NCBI Taxonomy" id="1077348"/>
    <lineage>
        <taxon>Eukaryota</taxon>
        <taxon>Fungi</taxon>
        <taxon>Dikarya</taxon>
        <taxon>Basidiomycota</taxon>
        <taxon>Agaricomycotina</taxon>
        <taxon>Agaricomycetes</taxon>
        <taxon>Polyporales</taxon>
        <taxon>Polyporaceae</taxon>
        <taxon>Ganoderma</taxon>
    </lineage>
</organism>
<feature type="compositionally biased region" description="Basic and acidic residues" evidence="6">
    <location>
        <begin position="18"/>
        <end position="53"/>
    </location>
</feature>
<evidence type="ECO:0000256" key="5">
    <source>
        <dbReference type="ARBA" id="ARBA00023242"/>
    </source>
</evidence>
<dbReference type="GO" id="GO:0046983">
    <property type="term" value="F:protein dimerization activity"/>
    <property type="evidence" value="ECO:0007669"/>
    <property type="project" value="InterPro"/>
</dbReference>
<dbReference type="PANTHER" id="PTHR46481">
    <property type="entry name" value="ZINC FINGER BED DOMAIN-CONTAINING PROTEIN 4"/>
    <property type="match status" value="1"/>
</dbReference>
<accession>A0A2G8RWQ5</accession>
<feature type="region of interest" description="Disordered" evidence="6">
    <location>
        <begin position="803"/>
        <end position="829"/>
    </location>
</feature>
<dbReference type="PANTHER" id="PTHR46481:SF10">
    <property type="entry name" value="ZINC FINGER BED DOMAIN-CONTAINING PROTEIN 39"/>
    <property type="match status" value="1"/>
</dbReference>
<evidence type="ECO:0000256" key="6">
    <source>
        <dbReference type="SAM" id="MobiDB-lite"/>
    </source>
</evidence>
<keyword evidence="9" id="KW-1185">Reference proteome</keyword>
<keyword evidence="5" id="KW-0539">Nucleus</keyword>
<comment type="caution">
    <text evidence="8">The sequence shown here is derived from an EMBL/GenBank/DDBJ whole genome shotgun (WGS) entry which is preliminary data.</text>
</comment>
<evidence type="ECO:0000256" key="4">
    <source>
        <dbReference type="ARBA" id="ARBA00022833"/>
    </source>
</evidence>
<gene>
    <name evidence="8" type="ORF">GSI_11703</name>
</gene>
<sequence>MATGTRSKTKRGQGDQSASERLRATDSDVEEKHLKKQTKKAEQKGKAKRKDMPSELDSDSDSGTSSSEEEELGVDEAASNDERASRRAGTGARKDVPKKVKKRKRKAEGKAKSGMVEEGGDVNEGTGARDNVIEKKEMTQDLRIIFIDVTTRKVKVNGRRRPMLGHWCTICQWERLTTAETISDDPKVIKSKGKSEAGWYKGGNSSDCRHIASAHYELYSQKCKELGLEEQKEAVPKDIWAAWEAKNEAAEGKKGAQTMLDTVVKMVKRPQEFTPEALLQSITVLIVTGNHAMALANEVAFRNVLITMRPTTRSSELPIRSLVRTKITNEFVDFLNGLRDNISCAPGAVSIAWDSWTAPHISDPFLDMLALWIQVNDGVWSMRDEVGVFHKIFGSHTGVNLSRYLLLFLDRIAVTLKSHNKLGHMTNDNASNNGTGAEVIAARLARQGVLGTWNKTEAQLGCLRHIIQLGIEDFMGVVTKKAAAETKQAIWDYDPRLEENSVMHGVLDVIAVILTLAVKASDHSSSPSFLSMHWSGHWSPVVRCSSRSLGFHGITRPGPGCQTNSPVERELCRILPASRAHTIQASGTHKQEFQRLQLANLADGQTKALVIPLHNNMHWGSALKMLSWMHYLQVPVNLFVESADHLFGPITKVRHQGEATVSIPWHAFEIKSEGWKRVALCIKILTVIPVLETLCSKWEKRLEDPDFEIFHDAIRLGLEKLNKYYKRLNNTDAYILAMLLHPYYKLNYIEEQWGGAEEYTADLEAGDPHARDCQKYARDVVDKAVHNNAFMTLYWPKRLGQVPGKGNQQVDKPVAGPSKSNSLLSDDEDNYDRARWERLQKSQSADGWKTKLVQYLTNPCLDVSKYEDTVNWWQRHATVYPTLARIALDILPIAAASVGVESLFSRAKHVATDHRASLDPDIFEQIECLHYYWKRNMVDFAQLNEEDSEEIDVAEFADLESQEELLAEMSDDDSV</sequence>
<evidence type="ECO:0000256" key="2">
    <source>
        <dbReference type="ARBA" id="ARBA00022723"/>
    </source>
</evidence>
<proteinExistence type="predicted"/>
<keyword evidence="3" id="KW-0863">Zinc-finger</keyword>
<protein>
    <recommendedName>
        <fullName evidence="7">HAT C-terminal dimerisation domain-containing protein</fullName>
    </recommendedName>
</protein>
<keyword evidence="4" id="KW-0862">Zinc</keyword>
<dbReference type="InterPro" id="IPR012337">
    <property type="entry name" value="RNaseH-like_sf"/>
</dbReference>
<dbReference type="OrthoDB" id="2751170at2759"/>
<dbReference type="Pfam" id="PF05699">
    <property type="entry name" value="Dimer_Tnp_hAT"/>
    <property type="match status" value="1"/>
</dbReference>
<evidence type="ECO:0000256" key="3">
    <source>
        <dbReference type="ARBA" id="ARBA00022771"/>
    </source>
</evidence>
<name>A0A2G8RWQ5_9APHY</name>
<feature type="domain" description="HAT C-terminal dimerisation" evidence="7">
    <location>
        <begin position="852"/>
        <end position="930"/>
    </location>
</feature>
<evidence type="ECO:0000259" key="7">
    <source>
        <dbReference type="Pfam" id="PF05699"/>
    </source>
</evidence>
<evidence type="ECO:0000313" key="9">
    <source>
        <dbReference type="Proteomes" id="UP000230002"/>
    </source>
</evidence>
<dbReference type="GO" id="GO:0008270">
    <property type="term" value="F:zinc ion binding"/>
    <property type="evidence" value="ECO:0007669"/>
    <property type="project" value="UniProtKB-KW"/>
</dbReference>
<reference evidence="8 9" key="1">
    <citation type="journal article" date="2015" name="Sci. Rep.">
        <title>Chromosome-level genome map provides insights into diverse defense mechanisms in the medicinal fungus Ganoderma sinense.</title>
        <authorList>
            <person name="Zhu Y."/>
            <person name="Xu J."/>
            <person name="Sun C."/>
            <person name="Zhou S."/>
            <person name="Xu H."/>
            <person name="Nelson D.R."/>
            <person name="Qian J."/>
            <person name="Song J."/>
            <person name="Luo H."/>
            <person name="Xiang L."/>
            <person name="Li Y."/>
            <person name="Xu Z."/>
            <person name="Ji A."/>
            <person name="Wang L."/>
            <person name="Lu S."/>
            <person name="Hayward A."/>
            <person name="Sun W."/>
            <person name="Li X."/>
            <person name="Schwartz D.C."/>
            <person name="Wang Y."/>
            <person name="Chen S."/>
        </authorList>
    </citation>
    <scope>NUCLEOTIDE SEQUENCE [LARGE SCALE GENOMIC DNA]</scope>
    <source>
        <strain evidence="8 9">ZZ0214-1</strain>
    </source>
</reference>
<dbReference type="EMBL" id="AYKW01000045">
    <property type="protein sequence ID" value="PIL25949.1"/>
    <property type="molecule type" value="Genomic_DNA"/>
</dbReference>
<dbReference type="GO" id="GO:0005634">
    <property type="term" value="C:nucleus"/>
    <property type="evidence" value="ECO:0007669"/>
    <property type="project" value="UniProtKB-SubCell"/>
</dbReference>
<evidence type="ECO:0000256" key="1">
    <source>
        <dbReference type="ARBA" id="ARBA00004123"/>
    </source>
</evidence>
<dbReference type="Proteomes" id="UP000230002">
    <property type="component" value="Unassembled WGS sequence"/>
</dbReference>
<dbReference type="AlphaFoldDB" id="A0A2G8RWQ5"/>
<dbReference type="InterPro" id="IPR052035">
    <property type="entry name" value="ZnF_BED_domain_contain"/>
</dbReference>
<evidence type="ECO:0000313" key="8">
    <source>
        <dbReference type="EMBL" id="PIL25949.1"/>
    </source>
</evidence>